<dbReference type="Pfam" id="PF07746">
    <property type="entry name" value="LigA"/>
    <property type="match status" value="1"/>
</dbReference>
<dbReference type="InterPro" id="IPR011986">
    <property type="entry name" value="Xdiol_dOase_LigA"/>
</dbReference>
<dbReference type="GO" id="GO:0018579">
    <property type="term" value="F:protocatechuate 4,5-dioxygenase activity"/>
    <property type="evidence" value="ECO:0007669"/>
    <property type="project" value="UniProtKB-EC"/>
</dbReference>
<evidence type="ECO:0000259" key="1">
    <source>
        <dbReference type="Pfam" id="PF07746"/>
    </source>
</evidence>
<keyword evidence="3" id="KW-1185">Reference proteome</keyword>
<dbReference type="RefSeq" id="WP_344728397.1">
    <property type="nucleotide sequence ID" value="NZ_BAAAUS010000051.1"/>
</dbReference>
<name>A0ABW4F9P9_9PSEU</name>
<sequence>MSAEANLHDIPGTTVFTGQQTRKGYHLNQFCMSLRHAANRARFLADERSYLDEWPMTEAQKQAVLDRNWNSALAEGGNIYFLAKIIATDGTSMSEAAGAMSGVSVAEYTAMMAAGGRSPDGQRSISEGR</sequence>
<dbReference type="Proteomes" id="UP001597114">
    <property type="component" value="Unassembled WGS sequence"/>
</dbReference>
<evidence type="ECO:0000313" key="3">
    <source>
        <dbReference type="Proteomes" id="UP001597114"/>
    </source>
</evidence>
<keyword evidence="2" id="KW-0560">Oxidoreductase</keyword>
<dbReference type="EC" id="1.13.11.8" evidence="2"/>
<dbReference type="SUPFAM" id="SSF48076">
    <property type="entry name" value="LigA subunit of an aromatic-ring-opening dioxygenase LigAB"/>
    <property type="match status" value="1"/>
</dbReference>
<organism evidence="2 3">
    <name type="scientific">Pseudonocardia yunnanensis</name>
    <dbReference type="NCBI Taxonomy" id="58107"/>
    <lineage>
        <taxon>Bacteria</taxon>
        <taxon>Bacillati</taxon>
        <taxon>Actinomycetota</taxon>
        <taxon>Actinomycetes</taxon>
        <taxon>Pseudonocardiales</taxon>
        <taxon>Pseudonocardiaceae</taxon>
        <taxon>Pseudonocardia</taxon>
    </lineage>
</organism>
<feature type="domain" description="Extradiol ring-cleavage dioxygenase LigAB LigA subunit" evidence="1">
    <location>
        <begin position="27"/>
        <end position="112"/>
    </location>
</feature>
<protein>
    <submittedName>
        <fullName evidence="2">Protocatechuate 4,5-dioxygenase subunit alpha</fullName>
        <ecNumber evidence="2">1.13.11.8</ecNumber>
    </submittedName>
</protein>
<dbReference type="NCBIfam" id="NF009917">
    <property type="entry name" value="PRK13377.1"/>
    <property type="match status" value="1"/>
</dbReference>
<evidence type="ECO:0000313" key="2">
    <source>
        <dbReference type="EMBL" id="MFD1524194.1"/>
    </source>
</evidence>
<accession>A0ABW4F9P9</accession>
<dbReference type="InterPro" id="IPR014159">
    <property type="entry name" value="PCA_LigA"/>
</dbReference>
<reference evidence="3" key="1">
    <citation type="journal article" date="2019" name="Int. J. Syst. Evol. Microbiol.">
        <title>The Global Catalogue of Microorganisms (GCM) 10K type strain sequencing project: providing services to taxonomists for standard genome sequencing and annotation.</title>
        <authorList>
            <consortium name="The Broad Institute Genomics Platform"/>
            <consortium name="The Broad Institute Genome Sequencing Center for Infectious Disease"/>
            <person name="Wu L."/>
            <person name="Ma J."/>
        </authorList>
    </citation>
    <scope>NUCLEOTIDE SEQUENCE [LARGE SCALE GENOMIC DNA]</scope>
    <source>
        <strain evidence="3">CCM 7043</strain>
    </source>
</reference>
<dbReference type="InterPro" id="IPR036622">
    <property type="entry name" value="LigA_sf"/>
</dbReference>
<dbReference type="Gene3D" id="1.10.700.10">
    <property type="entry name" value="Dioxygenase LigAB, LigA subunit"/>
    <property type="match status" value="1"/>
</dbReference>
<comment type="caution">
    <text evidence="2">The sequence shown here is derived from an EMBL/GenBank/DDBJ whole genome shotgun (WGS) entry which is preliminary data.</text>
</comment>
<dbReference type="NCBIfam" id="TIGR02792">
    <property type="entry name" value="PCA_ligA"/>
    <property type="match status" value="1"/>
</dbReference>
<gene>
    <name evidence="2" type="primary">ligA</name>
    <name evidence="2" type="ORF">ACFSJD_42370</name>
</gene>
<dbReference type="EMBL" id="JBHUCO010000077">
    <property type="protein sequence ID" value="MFD1524194.1"/>
    <property type="molecule type" value="Genomic_DNA"/>
</dbReference>
<proteinExistence type="predicted"/>